<evidence type="ECO:0000313" key="2">
    <source>
        <dbReference type="EMBL" id="KAF9683426.1"/>
    </source>
</evidence>
<organism evidence="2 3">
    <name type="scientific">Salix dunnii</name>
    <dbReference type="NCBI Taxonomy" id="1413687"/>
    <lineage>
        <taxon>Eukaryota</taxon>
        <taxon>Viridiplantae</taxon>
        <taxon>Streptophyta</taxon>
        <taxon>Embryophyta</taxon>
        <taxon>Tracheophyta</taxon>
        <taxon>Spermatophyta</taxon>
        <taxon>Magnoliopsida</taxon>
        <taxon>eudicotyledons</taxon>
        <taxon>Gunneridae</taxon>
        <taxon>Pentapetalae</taxon>
        <taxon>rosids</taxon>
        <taxon>fabids</taxon>
        <taxon>Malpighiales</taxon>
        <taxon>Salicaceae</taxon>
        <taxon>Saliceae</taxon>
        <taxon>Salix</taxon>
    </lineage>
</organism>
<evidence type="ECO:0000313" key="3">
    <source>
        <dbReference type="Proteomes" id="UP000657918"/>
    </source>
</evidence>
<dbReference type="Proteomes" id="UP000657918">
    <property type="component" value="Chromosome 4"/>
</dbReference>
<evidence type="ECO:0000256" key="1">
    <source>
        <dbReference type="SAM" id="MobiDB-lite"/>
    </source>
</evidence>
<proteinExistence type="predicted"/>
<gene>
    <name evidence="2" type="ORF">SADUNF_Sadunf04G0012400</name>
</gene>
<comment type="caution">
    <text evidence="2">The sequence shown here is derived from an EMBL/GenBank/DDBJ whole genome shotgun (WGS) entry which is preliminary data.</text>
</comment>
<dbReference type="EMBL" id="JADGMS010000004">
    <property type="protein sequence ID" value="KAF9683426.1"/>
    <property type="molecule type" value="Genomic_DNA"/>
</dbReference>
<protein>
    <submittedName>
        <fullName evidence="2">Uncharacterized protein</fullName>
    </submittedName>
</protein>
<feature type="compositionally biased region" description="Basic and acidic residues" evidence="1">
    <location>
        <begin position="1"/>
        <end position="28"/>
    </location>
</feature>
<dbReference type="AlphaFoldDB" id="A0A835KCN7"/>
<keyword evidence="3" id="KW-1185">Reference proteome</keyword>
<dbReference type="OrthoDB" id="10358490at2759"/>
<reference evidence="2 3" key="1">
    <citation type="submission" date="2020-10" db="EMBL/GenBank/DDBJ databases">
        <title>Plant Genome Project.</title>
        <authorList>
            <person name="Zhang R.-G."/>
        </authorList>
    </citation>
    <scope>NUCLEOTIDE SEQUENCE [LARGE SCALE GENOMIC DNA]</scope>
    <source>
        <strain evidence="2">FAFU-HL-1</strain>
        <tissue evidence="2">Leaf</tissue>
    </source>
</reference>
<accession>A0A835KCN7</accession>
<feature type="region of interest" description="Disordered" evidence="1">
    <location>
        <begin position="1"/>
        <end position="32"/>
    </location>
</feature>
<name>A0A835KCN7_9ROSI</name>
<sequence length="67" mass="7783">MADTEHSSSDETFVDSREETSQESKPEFSEDEETLVIRMFNLVGERFDAPDIDTRSDLIHWPFLVSM</sequence>